<sequence>MPRDKNRSGRRQPRKNGPRPTKEDEHTSSEQAPFNEPERAEEPAQDYGYQGQIELGGRPGDVDPAAFGLVDPDVQHYFKNLEKAISGKDFDGNCFVSYSISGLEAIPGPLLCLSFIFDIK</sequence>
<accession>A0ACC2RP37</accession>
<keyword evidence="2" id="KW-1185">Reference proteome</keyword>
<dbReference type="Proteomes" id="UP001165960">
    <property type="component" value="Unassembled WGS sequence"/>
</dbReference>
<organism evidence="1 2">
    <name type="scientific">Entomophthora muscae</name>
    <dbReference type="NCBI Taxonomy" id="34485"/>
    <lineage>
        <taxon>Eukaryota</taxon>
        <taxon>Fungi</taxon>
        <taxon>Fungi incertae sedis</taxon>
        <taxon>Zoopagomycota</taxon>
        <taxon>Entomophthoromycotina</taxon>
        <taxon>Entomophthoromycetes</taxon>
        <taxon>Entomophthorales</taxon>
        <taxon>Entomophthoraceae</taxon>
        <taxon>Entomophthora</taxon>
    </lineage>
</organism>
<protein>
    <submittedName>
        <fullName evidence="1">Uncharacterized protein</fullName>
    </submittedName>
</protein>
<dbReference type="EMBL" id="QTSX02007101">
    <property type="protein sequence ID" value="KAJ9051841.1"/>
    <property type="molecule type" value="Genomic_DNA"/>
</dbReference>
<reference evidence="1" key="1">
    <citation type="submission" date="2022-04" db="EMBL/GenBank/DDBJ databases">
        <title>Genome of the entomopathogenic fungus Entomophthora muscae.</title>
        <authorList>
            <person name="Elya C."/>
            <person name="Lovett B.R."/>
            <person name="Lee E."/>
            <person name="Macias A.M."/>
            <person name="Hajek A.E."/>
            <person name="De Bivort B.L."/>
            <person name="Kasson M.T."/>
            <person name="De Fine Licht H.H."/>
            <person name="Stajich J.E."/>
        </authorList>
    </citation>
    <scope>NUCLEOTIDE SEQUENCE</scope>
    <source>
        <strain evidence="1">Berkeley</strain>
    </source>
</reference>
<comment type="caution">
    <text evidence="1">The sequence shown here is derived from an EMBL/GenBank/DDBJ whole genome shotgun (WGS) entry which is preliminary data.</text>
</comment>
<evidence type="ECO:0000313" key="2">
    <source>
        <dbReference type="Proteomes" id="UP001165960"/>
    </source>
</evidence>
<evidence type="ECO:0000313" key="1">
    <source>
        <dbReference type="EMBL" id="KAJ9051841.1"/>
    </source>
</evidence>
<gene>
    <name evidence="1" type="ORF">DSO57_1000503</name>
</gene>
<proteinExistence type="predicted"/>
<name>A0ACC2RP37_9FUNG</name>